<reference evidence="10 11" key="1">
    <citation type="journal article" date="2016" name="Sci. Rep.">
        <title>Metabolic traits of an uncultured archaeal lineage -MSBL1- from brine pools of the Red Sea.</title>
        <authorList>
            <person name="Mwirichia R."/>
            <person name="Alam I."/>
            <person name="Rashid M."/>
            <person name="Vinu M."/>
            <person name="Ba-Alawi W."/>
            <person name="Anthony Kamau A."/>
            <person name="Kamanda Ngugi D."/>
            <person name="Goker M."/>
            <person name="Klenk H.P."/>
            <person name="Bajic V."/>
            <person name="Stingl U."/>
        </authorList>
    </citation>
    <scope>NUCLEOTIDE SEQUENCE [LARGE SCALE GENOMIC DNA]</scope>
    <source>
        <strain evidence="10">SCGC-AAA382C18</strain>
    </source>
</reference>
<keyword evidence="11" id="KW-1185">Reference proteome</keyword>
<gene>
    <name evidence="7" type="primary">msrB</name>
    <name evidence="8" type="synonym">msrA</name>
    <name evidence="10" type="ORF">AKJ52_00825</name>
</gene>
<dbReference type="GO" id="GO:0033743">
    <property type="term" value="F:peptide-methionine (R)-S-oxide reductase activity"/>
    <property type="evidence" value="ECO:0007669"/>
    <property type="project" value="UniProtKB-UniRule"/>
</dbReference>
<evidence type="ECO:0000256" key="4">
    <source>
        <dbReference type="ARBA" id="ARBA00023002"/>
    </source>
</evidence>
<evidence type="ECO:0000313" key="10">
    <source>
        <dbReference type="EMBL" id="KXB07166.1"/>
    </source>
</evidence>
<evidence type="ECO:0000256" key="8">
    <source>
        <dbReference type="HAMAP-Rule" id="MF_01401"/>
    </source>
</evidence>
<keyword evidence="4 7" id="KW-0560">Oxidoreductase</keyword>
<feature type="domain" description="MsrB" evidence="9">
    <location>
        <begin position="244"/>
        <end position="366"/>
    </location>
</feature>
<comment type="catalytic activity">
    <reaction evidence="7">
        <text>L-methionyl-[protein] + [thioredoxin]-disulfide + H2O = L-methionyl-(R)-S-oxide-[protein] + [thioredoxin]-dithiol</text>
        <dbReference type="Rhea" id="RHEA:24164"/>
        <dbReference type="Rhea" id="RHEA-COMP:10698"/>
        <dbReference type="Rhea" id="RHEA-COMP:10700"/>
        <dbReference type="Rhea" id="RHEA-COMP:12313"/>
        <dbReference type="Rhea" id="RHEA-COMP:12314"/>
        <dbReference type="ChEBI" id="CHEBI:15377"/>
        <dbReference type="ChEBI" id="CHEBI:16044"/>
        <dbReference type="ChEBI" id="CHEBI:29950"/>
        <dbReference type="ChEBI" id="CHEBI:45764"/>
        <dbReference type="ChEBI" id="CHEBI:50058"/>
        <dbReference type="EC" id="1.8.4.12"/>
    </reaction>
</comment>
<dbReference type="GO" id="GO:0033744">
    <property type="term" value="F:L-methionine:thioredoxin-disulfide S-oxidoreductase activity"/>
    <property type="evidence" value="ECO:0007669"/>
    <property type="project" value="RHEA"/>
</dbReference>
<dbReference type="SUPFAM" id="SSF55068">
    <property type="entry name" value="Peptide methionine sulfoxide reductase"/>
    <property type="match status" value="1"/>
</dbReference>
<evidence type="ECO:0000256" key="5">
    <source>
        <dbReference type="ARBA" id="ARBA00023268"/>
    </source>
</evidence>
<dbReference type="InterPro" id="IPR011057">
    <property type="entry name" value="Mss4-like_sf"/>
</dbReference>
<dbReference type="HAMAP" id="MF_01400">
    <property type="entry name" value="MsrB"/>
    <property type="match status" value="1"/>
</dbReference>
<dbReference type="HAMAP" id="MF_01401">
    <property type="entry name" value="MsrA"/>
    <property type="match status" value="1"/>
</dbReference>
<dbReference type="GO" id="GO:0005737">
    <property type="term" value="C:cytoplasm"/>
    <property type="evidence" value="ECO:0007669"/>
    <property type="project" value="TreeGrafter"/>
</dbReference>
<evidence type="ECO:0000256" key="1">
    <source>
        <dbReference type="ARBA" id="ARBA00005591"/>
    </source>
</evidence>
<dbReference type="InterPro" id="IPR002579">
    <property type="entry name" value="Met_Sox_Rdtase_MsrB_dom"/>
</dbReference>
<dbReference type="NCBIfam" id="TIGR00401">
    <property type="entry name" value="msrA"/>
    <property type="match status" value="1"/>
</dbReference>
<evidence type="ECO:0000256" key="3">
    <source>
        <dbReference type="ARBA" id="ARBA00011017"/>
    </source>
</evidence>
<dbReference type="InterPro" id="IPR036509">
    <property type="entry name" value="Met_Sox_Rdtase_MsrA_sf"/>
</dbReference>
<evidence type="ECO:0000256" key="7">
    <source>
        <dbReference type="HAMAP-Rule" id="MF_01400"/>
    </source>
</evidence>
<comment type="function">
    <text evidence="6 8">Has an important function as a repair enzyme for proteins that have been inactivated by oxidation. Catalyzes the reversible oxidation-reduction of methionine sulfoxide in proteins to methionine.</text>
</comment>
<dbReference type="Pfam" id="PF01641">
    <property type="entry name" value="SelR"/>
    <property type="match status" value="1"/>
</dbReference>
<dbReference type="FunFam" id="3.30.1060.10:FF:000004">
    <property type="entry name" value="Peptide methionine sulfoxide reductase A5"/>
    <property type="match status" value="1"/>
</dbReference>
<dbReference type="Gene3D" id="2.170.150.20">
    <property type="entry name" value="Peptide methionine sulfoxide reductase"/>
    <property type="match status" value="1"/>
</dbReference>
<dbReference type="AlphaFoldDB" id="A0A133VL36"/>
<evidence type="ECO:0000259" key="9">
    <source>
        <dbReference type="PROSITE" id="PS51790"/>
    </source>
</evidence>
<comment type="similarity">
    <text evidence="1 8">Belongs to the MsrA Met sulfoxide reductase family.</text>
</comment>
<comment type="catalytic activity">
    <reaction evidence="8">
        <text>L-methionyl-[protein] + [thioredoxin]-disulfide + H2O = L-methionyl-(S)-S-oxide-[protein] + [thioredoxin]-dithiol</text>
        <dbReference type="Rhea" id="RHEA:14217"/>
        <dbReference type="Rhea" id="RHEA-COMP:10698"/>
        <dbReference type="Rhea" id="RHEA-COMP:10700"/>
        <dbReference type="Rhea" id="RHEA-COMP:12313"/>
        <dbReference type="Rhea" id="RHEA-COMP:12315"/>
        <dbReference type="ChEBI" id="CHEBI:15377"/>
        <dbReference type="ChEBI" id="CHEBI:16044"/>
        <dbReference type="ChEBI" id="CHEBI:29950"/>
        <dbReference type="ChEBI" id="CHEBI:44120"/>
        <dbReference type="ChEBI" id="CHEBI:50058"/>
        <dbReference type="EC" id="1.8.4.11"/>
    </reaction>
</comment>
<dbReference type="FunFam" id="2.170.150.20:FF:000003">
    <property type="entry name" value="Peptide methionine sulfoxide reductase MsrB"/>
    <property type="match status" value="1"/>
</dbReference>
<dbReference type="PROSITE" id="PS51790">
    <property type="entry name" value="MSRB"/>
    <property type="match status" value="1"/>
</dbReference>
<dbReference type="PANTHER" id="PTHR10173:SF59">
    <property type="entry name" value="PEPTIDE METHIONINE SULFOXIDE REDUCTASE MSRA_MSRB"/>
    <property type="match status" value="1"/>
</dbReference>
<name>A0A133VL36_9EURY</name>
<organism evidence="10 11">
    <name type="scientific">candidate division MSBL1 archaeon SCGC-AAA382C18</name>
    <dbReference type="NCBI Taxonomy" id="1698281"/>
    <lineage>
        <taxon>Archaea</taxon>
        <taxon>Methanobacteriati</taxon>
        <taxon>Methanobacteriota</taxon>
        <taxon>candidate division MSBL1</taxon>
    </lineage>
</organism>
<dbReference type="GO" id="GO:0008113">
    <property type="term" value="F:peptide-methionine (S)-S-oxide reductase activity"/>
    <property type="evidence" value="ECO:0007669"/>
    <property type="project" value="UniProtKB-UniRule"/>
</dbReference>
<dbReference type="GO" id="GO:0030091">
    <property type="term" value="P:protein repair"/>
    <property type="evidence" value="ECO:0007669"/>
    <property type="project" value="InterPro"/>
</dbReference>
<evidence type="ECO:0000256" key="2">
    <source>
        <dbReference type="ARBA" id="ARBA00008076"/>
    </source>
</evidence>
<dbReference type="EC" id="1.8.4.11" evidence="8"/>
<evidence type="ECO:0000313" key="11">
    <source>
        <dbReference type="Proteomes" id="UP000070404"/>
    </source>
</evidence>
<dbReference type="Proteomes" id="UP000070404">
    <property type="component" value="Unassembled WGS sequence"/>
</dbReference>
<evidence type="ECO:0000256" key="6">
    <source>
        <dbReference type="ARBA" id="ARBA00024679"/>
    </source>
</evidence>
<protein>
    <recommendedName>
        <fullName evidence="7 8">Multifunctional fusion protein</fullName>
    </recommendedName>
    <domain>
        <recommendedName>
            <fullName evidence="8">Peptide methionine sulfoxide reductase MsrA</fullName>
            <shortName evidence="8">Protein-methionine-S-oxide reductase</shortName>
            <ecNumber evidence="8">1.8.4.11</ecNumber>
        </recommendedName>
        <alternativeName>
            <fullName evidence="8">Peptide-methionine (S)-S-oxide reductase</fullName>
            <shortName evidence="8">Peptide Met(O) reductase</shortName>
        </alternativeName>
    </domain>
    <domain>
        <recommendedName>
            <fullName evidence="7">Peptide methionine sulfoxide reductase MsrB</fullName>
            <ecNumber evidence="7">1.8.4.12</ecNumber>
        </recommendedName>
        <alternativeName>
            <fullName evidence="7">Peptide-methionine (R)-S-oxide reductase</fullName>
        </alternativeName>
    </domain>
</protein>
<dbReference type="Gene3D" id="3.30.1060.10">
    <property type="entry name" value="Peptide methionine sulphoxide reductase MsrA"/>
    <property type="match status" value="1"/>
</dbReference>
<comment type="similarity">
    <text evidence="3">In the N-terminal section; belongs to the MsrA Met sulfoxide reductase family.</text>
</comment>
<feature type="active site" description="Nucleophile" evidence="7">
    <location>
        <position position="355"/>
    </location>
</feature>
<dbReference type="PATRIC" id="fig|1698281.3.peg.694"/>
<feature type="active site" evidence="8">
    <location>
        <position position="26"/>
    </location>
</feature>
<keyword evidence="5" id="KW-0511">Multifunctional enzyme</keyword>
<comment type="caution">
    <text evidence="7">Lacks conserved residue(s) required for the propagation of feature annotation.</text>
</comment>
<proteinExistence type="inferred from homology"/>
<dbReference type="GO" id="GO:0006979">
    <property type="term" value="P:response to oxidative stress"/>
    <property type="evidence" value="ECO:0007669"/>
    <property type="project" value="InterPro"/>
</dbReference>
<comment type="caution">
    <text evidence="10">The sequence shown here is derived from an EMBL/GenBank/DDBJ whole genome shotgun (WGS) entry which is preliminary data.</text>
</comment>
<dbReference type="EMBL" id="LHYF01000008">
    <property type="protein sequence ID" value="KXB07166.1"/>
    <property type="molecule type" value="Genomic_DNA"/>
</dbReference>
<comment type="similarity">
    <text evidence="2">In the C-terminal section; belongs to the MsrB Met sulfoxide reductase family.</text>
</comment>
<dbReference type="Pfam" id="PF01625">
    <property type="entry name" value="PMSR"/>
    <property type="match status" value="1"/>
</dbReference>
<comment type="catalytic activity">
    <reaction evidence="8">
        <text>[thioredoxin]-disulfide + L-methionine + H2O = L-methionine (S)-S-oxide + [thioredoxin]-dithiol</text>
        <dbReference type="Rhea" id="RHEA:19993"/>
        <dbReference type="Rhea" id="RHEA-COMP:10698"/>
        <dbReference type="Rhea" id="RHEA-COMP:10700"/>
        <dbReference type="ChEBI" id="CHEBI:15377"/>
        <dbReference type="ChEBI" id="CHEBI:29950"/>
        <dbReference type="ChEBI" id="CHEBI:50058"/>
        <dbReference type="ChEBI" id="CHEBI:57844"/>
        <dbReference type="ChEBI" id="CHEBI:58772"/>
        <dbReference type="EC" id="1.8.4.11"/>
    </reaction>
</comment>
<dbReference type="EC" id="1.8.4.12" evidence="7"/>
<dbReference type="NCBIfam" id="TIGR00357">
    <property type="entry name" value="peptide-methionine (R)-S-oxide reductase MsrB"/>
    <property type="match status" value="1"/>
</dbReference>
<sequence length="384" mass="43597">MTSGEIPSLDKNSPNKTETATFALGCFWGPDAKFGALNGVIRTRVGYAGGDKENPTYHSLGDHTETVQIDYDPEKITYKDLLEIFWKSHDSTQNRTTQYKSIIFYHNEKQKNLAEEAKDNQETETQEKITTGIVPYSEFYLAEDYHQKHDLRDHQSLIDGFKKIYPDSKDFLNSAAVTLANGYAAGYGKIETREDLERLGLTSNGIEQLYEIWSSARGVDTCDCQDISSPSQADDYENYEKPSDDVLQEELTSLQYEVTQENGTEPAFNNKYWNNKKGGIYVDIVSGEPLFSSTDKFESGSGWPSFTKPLEPSNIVKKEDHGAEMDRTEVRSKHADSHLGHVFDDGPEPTGKRYCMNSAALRFVPEENLKEEGYEEYLYLFRSE</sequence>
<comment type="similarity">
    <text evidence="7">Belongs to the MsrB Met sulfoxide reductase family.</text>
</comment>
<dbReference type="InterPro" id="IPR002569">
    <property type="entry name" value="Met_Sox_Rdtase_MsrA_dom"/>
</dbReference>
<dbReference type="InterPro" id="IPR028427">
    <property type="entry name" value="Met_Sox_Rdtase_MsrB"/>
</dbReference>
<dbReference type="SUPFAM" id="SSF51316">
    <property type="entry name" value="Mss4-like"/>
    <property type="match status" value="1"/>
</dbReference>
<accession>A0A133VL36</accession>
<dbReference type="PANTHER" id="PTHR10173">
    <property type="entry name" value="METHIONINE SULFOXIDE REDUCTASE"/>
    <property type="match status" value="1"/>
</dbReference>